<reference evidence="1" key="1">
    <citation type="submission" date="2020-04" db="EMBL/GenBank/DDBJ databases">
        <authorList>
            <person name="Chiriac C."/>
            <person name="Salcher M."/>
            <person name="Ghai R."/>
            <person name="Kavagutti S V."/>
        </authorList>
    </citation>
    <scope>NUCLEOTIDE SEQUENCE</scope>
</reference>
<name>A0A6J5L6F8_9CAUD</name>
<dbReference type="EMBL" id="LR796228">
    <property type="protein sequence ID" value="CAB4128220.1"/>
    <property type="molecule type" value="Genomic_DNA"/>
</dbReference>
<sequence>MTKTEAHAYLDRLREGQLMPVFLTTQALRLTGDIRALPCETLCGAGEKPRDHRTRQIHDQEIPKGFSYSAYLDKTTTERTA</sequence>
<gene>
    <name evidence="1" type="ORF">UFOVP102_23</name>
</gene>
<organism evidence="1">
    <name type="scientific">uncultured Caudovirales phage</name>
    <dbReference type="NCBI Taxonomy" id="2100421"/>
    <lineage>
        <taxon>Viruses</taxon>
        <taxon>Duplodnaviria</taxon>
        <taxon>Heunggongvirae</taxon>
        <taxon>Uroviricota</taxon>
        <taxon>Caudoviricetes</taxon>
        <taxon>Peduoviridae</taxon>
        <taxon>Maltschvirus</taxon>
        <taxon>Maltschvirus maltsch</taxon>
    </lineage>
</organism>
<evidence type="ECO:0000313" key="1">
    <source>
        <dbReference type="EMBL" id="CAB4128220.1"/>
    </source>
</evidence>
<proteinExistence type="predicted"/>
<accession>A0A6J5L6F8</accession>
<protein>
    <submittedName>
        <fullName evidence="1">Uncharacterized protein</fullName>
    </submittedName>
</protein>